<organism evidence="2 3">
    <name type="scientific">Vibrio cholerae</name>
    <dbReference type="NCBI Taxonomy" id="666"/>
    <lineage>
        <taxon>Bacteria</taxon>
        <taxon>Pseudomonadati</taxon>
        <taxon>Pseudomonadota</taxon>
        <taxon>Gammaproteobacteria</taxon>
        <taxon>Vibrionales</taxon>
        <taxon>Vibrionaceae</taxon>
        <taxon>Vibrio</taxon>
    </lineage>
</organism>
<name>A0A5Q6PBG7_VIBCL</name>
<evidence type="ECO:0000256" key="1">
    <source>
        <dbReference type="SAM" id="Phobius"/>
    </source>
</evidence>
<evidence type="ECO:0000313" key="3">
    <source>
        <dbReference type="Proteomes" id="UP000323225"/>
    </source>
</evidence>
<dbReference type="Proteomes" id="UP000323225">
    <property type="component" value="Unassembled WGS sequence"/>
</dbReference>
<protein>
    <submittedName>
        <fullName evidence="2">Uncharacterized protein</fullName>
    </submittedName>
</protein>
<comment type="caution">
    <text evidence="2">The sequence shown here is derived from an EMBL/GenBank/DDBJ whole genome shotgun (WGS) entry which is preliminary data.</text>
</comment>
<keyword evidence="1" id="KW-1133">Transmembrane helix</keyword>
<evidence type="ECO:0000313" key="2">
    <source>
        <dbReference type="EMBL" id="KAA1252256.1"/>
    </source>
</evidence>
<keyword evidence="1" id="KW-0472">Membrane</keyword>
<dbReference type="EMBL" id="VUAA01000172">
    <property type="protein sequence ID" value="KAA1252256.1"/>
    <property type="molecule type" value="Genomic_DNA"/>
</dbReference>
<dbReference type="AlphaFoldDB" id="A0A5Q6PBG7"/>
<feature type="transmembrane region" description="Helical" evidence="1">
    <location>
        <begin position="7"/>
        <end position="24"/>
    </location>
</feature>
<reference evidence="2 3" key="1">
    <citation type="submission" date="2019-09" db="EMBL/GenBank/DDBJ databases">
        <authorList>
            <person name="Kritzky A."/>
            <person name="Schelkanova E.Y."/>
            <person name="Alkhova Z.V."/>
            <person name="Smirnova N.I."/>
        </authorList>
    </citation>
    <scope>NUCLEOTIDE SEQUENCE [LARGE SCALE GENOMIC DNA]</scope>
    <source>
        <strain evidence="2 3">M1526</strain>
    </source>
</reference>
<keyword evidence="1" id="KW-0812">Transmembrane</keyword>
<accession>A0A5Q6PBG7</accession>
<gene>
    <name evidence="2" type="ORF">F0M16_24045</name>
</gene>
<sequence>MKHIYKPASVVIVFVIMVYLSVWFRDSNALSEASLMVLITLSAIFSVLLPNMNNLKSFSITKGELILQEVKDSEEAIRELASATLELVESSPVPLLVEEEFDASRYNKAIEEVRSLTTKN</sequence>
<dbReference type="RefSeq" id="WP_141239462.1">
    <property type="nucleotide sequence ID" value="NZ_JAJPEJ010000053.1"/>
</dbReference>
<feature type="transmembrane region" description="Helical" evidence="1">
    <location>
        <begin position="30"/>
        <end position="49"/>
    </location>
</feature>
<proteinExistence type="predicted"/>